<feature type="transmembrane region" description="Helical" evidence="6">
    <location>
        <begin position="140"/>
        <end position="164"/>
    </location>
</feature>
<dbReference type="PANTHER" id="PTHR30086">
    <property type="entry name" value="ARGININE EXPORTER PROTEIN ARGO"/>
    <property type="match status" value="1"/>
</dbReference>
<evidence type="ECO:0000313" key="8">
    <source>
        <dbReference type="Proteomes" id="UP001243844"/>
    </source>
</evidence>
<evidence type="ECO:0000256" key="1">
    <source>
        <dbReference type="ARBA" id="ARBA00004651"/>
    </source>
</evidence>
<dbReference type="GO" id="GO:0005886">
    <property type="term" value="C:plasma membrane"/>
    <property type="evidence" value="ECO:0007669"/>
    <property type="project" value="UniProtKB-SubCell"/>
</dbReference>
<evidence type="ECO:0000313" key="7">
    <source>
        <dbReference type="EMBL" id="MDQ8936992.1"/>
    </source>
</evidence>
<accession>A0AAW8JDH6</accession>
<dbReference type="AlphaFoldDB" id="A0AAW8JDH6"/>
<sequence length="199" mass="22073">MELGLYFAFILYAFVTSITPGPNNLLVLSSGVNFGLKKTIPLVIGICFGFSIMFIVVALGVNQVFIRFPIVIPVLKVCGSLYILYLAYLIAQAGSIKNDNKIMLKSLGFWKGAIYQWINPKAWIVLMGAVTSYTYNMTEIIEIISIAALYMIVGFPCVLLWAVLGDKLAQFLIIGNRMQIFNRSMGLLLALSLIPIIMM</sequence>
<gene>
    <name evidence="7" type="ORF">RFH47_14815</name>
</gene>
<dbReference type="RefSeq" id="WP_308980673.1">
    <property type="nucleotide sequence ID" value="NZ_JAVIDL010000042.1"/>
</dbReference>
<evidence type="ECO:0000256" key="2">
    <source>
        <dbReference type="ARBA" id="ARBA00022475"/>
    </source>
</evidence>
<feature type="transmembrane region" description="Helical" evidence="6">
    <location>
        <begin position="40"/>
        <end position="60"/>
    </location>
</feature>
<dbReference type="Proteomes" id="UP001243844">
    <property type="component" value="Unassembled WGS sequence"/>
</dbReference>
<dbReference type="EMBL" id="JAVIDL010000042">
    <property type="protein sequence ID" value="MDQ8936992.1"/>
    <property type="molecule type" value="Genomic_DNA"/>
</dbReference>
<proteinExistence type="predicted"/>
<dbReference type="GO" id="GO:0033228">
    <property type="term" value="P:cysteine export across plasma membrane"/>
    <property type="evidence" value="ECO:0007669"/>
    <property type="project" value="TreeGrafter"/>
</dbReference>
<feature type="transmembrane region" description="Helical" evidence="6">
    <location>
        <begin position="6"/>
        <end position="28"/>
    </location>
</feature>
<feature type="transmembrane region" description="Helical" evidence="6">
    <location>
        <begin position="180"/>
        <end position="198"/>
    </location>
</feature>
<feature type="transmembrane region" description="Helical" evidence="6">
    <location>
        <begin position="112"/>
        <end position="134"/>
    </location>
</feature>
<comment type="caution">
    <text evidence="7">The sequence shown here is derived from an EMBL/GenBank/DDBJ whole genome shotgun (WGS) entry which is preliminary data.</text>
</comment>
<dbReference type="GO" id="GO:0015171">
    <property type="term" value="F:amino acid transmembrane transporter activity"/>
    <property type="evidence" value="ECO:0007669"/>
    <property type="project" value="TreeGrafter"/>
</dbReference>
<evidence type="ECO:0000256" key="3">
    <source>
        <dbReference type="ARBA" id="ARBA00022692"/>
    </source>
</evidence>
<evidence type="ECO:0000256" key="4">
    <source>
        <dbReference type="ARBA" id="ARBA00022989"/>
    </source>
</evidence>
<keyword evidence="3 6" id="KW-0812">Transmembrane</keyword>
<dbReference type="Pfam" id="PF01810">
    <property type="entry name" value="LysE"/>
    <property type="match status" value="1"/>
</dbReference>
<name>A0AAW8JDH6_9GAMM</name>
<organism evidence="7 8">
    <name type="scientific">Acinetobacter rudis</name>
    <dbReference type="NCBI Taxonomy" id="632955"/>
    <lineage>
        <taxon>Bacteria</taxon>
        <taxon>Pseudomonadati</taxon>
        <taxon>Pseudomonadota</taxon>
        <taxon>Gammaproteobacteria</taxon>
        <taxon>Moraxellales</taxon>
        <taxon>Moraxellaceae</taxon>
        <taxon>Acinetobacter</taxon>
    </lineage>
</organism>
<evidence type="ECO:0000256" key="5">
    <source>
        <dbReference type="ARBA" id="ARBA00023136"/>
    </source>
</evidence>
<dbReference type="InterPro" id="IPR001123">
    <property type="entry name" value="LeuE-type"/>
</dbReference>
<reference evidence="7" key="1">
    <citation type="submission" date="2023-08" db="EMBL/GenBank/DDBJ databases">
        <title>Emergence of clinically-relevant ST2 carbapenem-resistant Acinetobacter baumannii strains in hospital sewages in Zhejiang, East of China.</title>
        <authorList>
            <person name="Kaichao C."/>
            <person name="Zhang R."/>
        </authorList>
    </citation>
    <scope>NUCLEOTIDE SEQUENCE</scope>
    <source>
        <strain evidence="7">M-RB-37</strain>
    </source>
</reference>
<keyword evidence="5 6" id="KW-0472">Membrane</keyword>
<evidence type="ECO:0000256" key="6">
    <source>
        <dbReference type="SAM" id="Phobius"/>
    </source>
</evidence>
<keyword evidence="2" id="KW-1003">Cell membrane</keyword>
<keyword evidence="4 6" id="KW-1133">Transmembrane helix</keyword>
<protein>
    <submittedName>
        <fullName evidence="7">LysE family translocator</fullName>
    </submittedName>
</protein>
<comment type="subcellular location">
    <subcellularLocation>
        <location evidence="1">Cell membrane</location>
        <topology evidence="1">Multi-pass membrane protein</topology>
    </subcellularLocation>
</comment>
<dbReference type="PANTHER" id="PTHR30086:SF20">
    <property type="entry name" value="ARGININE EXPORTER PROTEIN ARGO-RELATED"/>
    <property type="match status" value="1"/>
</dbReference>
<feature type="transmembrane region" description="Helical" evidence="6">
    <location>
        <begin position="66"/>
        <end position="91"/>
    </location>
</feature>